<dbReference type="EMBL" id="CAJOBO010002087">
    <property type="protein sequence ID" value="CAF4430452.1"/>
    <property type="molecule type" value="Genomic_DNA"/>
</dbReference>
<evidence type="ECO:0000313" key="7">
    <source>
        <dbReference type="Proteomes" id="UP000663873"/>
    </source>
</evidence>
<dbReference type="EMBL" id="CAJOBP010004094">
    <property type="protein sequence ID" value="CAF4429569.1"/>
    <property type="molecule type" value="Genomic_DNA"/>
</dbReference>
<reference evidence="2" key="1">
    <citation type="submission" date="2021-02" db="EMBL/GenBank/DDBJ databases">
        <authorList>
            <person name="Nowell W R."/>
        </authorList>
    </citation>
    <scope>NUCLEOTIDE SEQUENCE</scope>
</reference>
<dbReference type="EMBL" id="CAJOBS010002081">
    <property type="protein sequence ID" value="CAF4789483.1"/>
    <property type="molecule type" value="Genomic_DNA"/>
</dbReference>
<evidence type="ECO:0000313" key="3">
    <source>
        <dbReference type="EMBL" id="CAF4610632.1"/>
    </source>
</evidence>
<dbReference type="EMBL" id="CAJOBR010005002">
    <property type="protein sequence ID" value="CAF4803369.1"/>
    <property type="molecule type" value="Genomic_DNA"/>
</dbReference>
<dbReference type="Proteomes" id="UP000663848">
    <property type="component" value="Unassembled WGS sequence"/>
</dbReference>
<dbReference type="EMBL" id="CAJOBQ010003567">
    <property type="protein sequence ID" value="CAF4610632.1"/>
    <property type="molecule type" value="Genomic_DNA"/>
</dbReference>
<evidence type="ECO:0000313" key="5">
    <source>
        <dbReference type="EMBL" id="CAF4803369.1"/>
    </source>
</evidence>
<protein>
    <submittedName>
        <fullName evidence="2">Uncharacterized protein</fullName>
    </submittedName>
</protein>
<organism evidence="2 6">
    <name type="scientific">Rotaria socialis</name>
    <dbReference type="NCBI Taxonomy" id="392032"/>
    <lineage>
        <taxon>Eukaryota</taxon>
        <taxon>Metazoa</taxon>
        <taxon>Spiralia</taxon>
        <taxon>Gnathifera</taxon>
        <taxon>Rotifera</taxon>
        <taxon>Eurotatoria</taxon>
        <taxon>Bdelloidea</taxon>
        <taxon>Philodinida</taxon>
        <taxon>Philodinidae</taxon>
        <taxon>Rotaria</taxon>
    </lineage>
</organism>
<dbReference type="Proteomes" id="UP000663862">
    <property type="component" value="Unassembled WGS sequence"/>
</dbReference>
<dbReference type="Proteomes" id="UP000663838">
    <property type="component" value="Unassembled WGS sequence"/>
</dbReference>
<proteinExistence type="predicted"/>
<dbReference type="Proteomes" id="UP000663873">
    <property type="component" value="Unassembled WGS sequence"/>
</dbReference>
<sequence length="175" mass="19714">MEVLFAFTADFSNLSQYPDEEEELVIPAVCFSVQCAKSDEKIKKRLIYLNLRHRFNGKSTKNQTEATDNQNAQPDEYDGCLDYARDDDDYRFALLVADYLALYRHVVTNDFLNAVSAADYSVGHAADLDRLVHDDAELSSAASVATAFMHVANCADDYAADYALDYYDRDGNFVD</sequence>
<keyword evidence="7" id="KW-1185">Reference proteome</keyword>
<evidence type="ECO:0000313" key="6">
    <source>
        <dbReference type="Proteomes" id="UP000663851"/>
    </source>
</evidence>
<gene>
    <name evidence="2" type="ORF">HFQ381_LOCUS22299</name>
    <name evidence="5" type="ORF">QYT958_LOCUS24013</name>
    <name evidence="4" type="ORF">TOA249_LOCUS22649</name>
    <name evidence="3" type="ORF">TSG867_LOCUS28413</name>
    <name evidence="1" type="ORF">UJA718_LOCUS21220</name>
</gene>
<evidence type="ECO:0000313" key="1">
    <source>
        <dbReference type="EMBL" id="CAF4429569.1"/>
    </source>
</evidence>
<name>A0A820R3I9_9BILA</name>
<dbReference type="Proteomes" id="UP000663851">
    <property type="component" value="Unassembled WGS sequence"/>
</dbReference>
<accession>A0A820R3I9</accession>
<dbReference type="AlphaFoldDB" id="A0A820R3I9"/>
<evidence type="ECO:0000313" key="2">
    <source>
        <dbReference type="EMBL" id="CAF4430452.1"/>
    </source>
</evidence>
<evidence type="ECO:0000313" key="4">
    <source>
        <dbReference type="EMBL" id="CAF4789483.1"/>
    </source>
</evidence>
<comment type="caution">
    <text evidence="2">The sequence shown here is derived from an EMBL/GenBank/DDBJ whole genome shotgun (WGS) entry which is preliminary data.</text>
</comment>